<dbReference type="Proteomes" id="UP000023152">
    <property type="component" value="Unassembled WGS sequence"/>
</dbReference>
<proteinExistence type="predicted"/>
<reference evidence="3 4" key="1">
    <citation type="journal article" date="2013" name="Curr. Biol.">
        <title>The Genome of the Foraminiferan Reticulomyxa filosa.</title>
        <authorList>
            <person name="Glockner G."/>
            <person name="Hulsmann N."/>
            <person name="Schleicher M."/>
            <person name="Noegel A.A."/>
            <person name="Eichinger L."/>
            <person name="Gallinger C."/>
            <person name="Pawlowski J."/>
            <person name="Sierra R."/>
            <person name="Euteneuer U."/>
            <person name="Pillet L."/>
            <person name="Moustafa A."/>
            <person name="Platzer M."/>
            <person name="Groth M."/>
            <person name="Szafranski K."/>
            <person name="Schliwa M."/>
        </authorList>
    </citation>
    <scope>NUCLEOTIDE SEQUENCE [LARGE SCALE GENOMIC DNA]</scope>
</reference>
<evidence type="ECO:0000259" key="2">
    <source>
        <dbReference type="Pfam" id="PF22669"/>
    </source>
</evidence>
<dbReference type="SUPFAM" id="SSF56219">
    <property type="entry name" value="DNase I-like"/>
    <property type="match status" value="1"/>
</dbReference>
<dbReference type="InterPro" id="IPR036691">
    <property type="entry name" value="Endo/exonu/phosph_ase_sf"/>
</dbReference>
<dbReference type="InterPro" id="IPR046985">
    <property type="entry name" value="IP5"/>
</dbReference>
<dbReference type="GO" id="GO:0046856">
    <property type="term" value="P:phosphatidylinositol dephosphorylation"/>
    <property type="evidence" value="ECO:0007669"/>
    <property type="project" value="InterPro"/>
</dbReference>
<feature type="compositionally biased region" description="Basic and acidic residues" evidence="1">
    <location>
        <begin position="44"/>
        <end position="60"/>
    </location>
</feature>
<feature type="region of interest" description="Disordered" evidence="1">
    <location>
        <begin position="196"/>
        <end position="231"/>
    </location>
</feature>
<protein>
    <recommendedName>
        <fullName evidence="2">Inositol polyphosphate-related phosphatase domain-containing protein</fullName>
    </recommendedName>
</protein>
<dbReference type="InterPro" id="IPR000300">
    <property type="entry name" value="IPPc"/>
</dbReference>
<keyword evidence="4" id="KW-1185">Reference proteome</keyword>
<comment type="caution">
    <text evidence="3">The sequence shown here is derived from an EMBL/GenBank/DDBJ whole genome shotgun (WGS) entry which is preliminary data.</text>
</comment>
<feature type="non-terminal residue" evidence="3">
    <location>
        <position position="1"/>
    </location>
</feature>
<evidence type="ECO:0000313" key="3">
    <source>
        <dbReference type="EMBL" id="ETO17745.1"/>
    </source>
</evidence>
<dbReference type="Pfam" id="PF22669">
    <property type="entry name" value="Exo_endo_phos2"/>
    <property type="match status" value="1"/>
</dbReference>
<dbReference type="Gene3D" id="3.60.10.10">
    <property type="entry name" value="Endonuclease/exonuclease/phosphatase"/>
    <property type="match status" value="1"/>
</dbReference>
<evidence type="ECO:0000256" key="1">
    <source>
        <dbReference type="SAM" id="MobiDB-lite"/>
    </source>
</evidence>
<sequence>NKNKKKKEKKKMSLLVFTNNNDNGTDLLLCYLLNSVVSSNLEGMSDKTEYKEQRAEDNKRTYSTGGHLSMTDDELPFATATVSPVLQQFVEGQIKWPPTYKFQKGSNEYHKKRVPAWCDRILWATPPHPCVTISQSLYECSKLTPKQSDHRPVFAQFRVCYDALWNPSVPSRYVVTLRYLKLHLFAQLLDVQHKKSSKHKSGTESLGEAPKEKDRAKLANASNKSLHSPKGSGVFASTISKSEYLMLYFTVSGPALPVQVKSTLGHRLAQECTEYSSVYTFELNPFFVIADSVATIGNGCLWITFRDSFLIGDADNIGACAVPLVDLHNLMESKQFHELKAKKNWSQSVDWNENEWASRQNAKDITQEKAAYQKHGFLRFKRDVTLATTKQGFFEGEINVQLLP</sequence>
<feature type="region of interest" description="Disordered" evidence="1">
    <location>
        <begin position="44"/>
        <end position="66"/>
    </location>
</feature>
<dbReference type="PANTHER" id="PTHR11200">
    <property type="entry name" value="INOSITOL 5-PHOSPHATASE"/>
    <property type="match status" value="1"/>
</dbReference>
<dbReference type="GO" id="GO:0004439">
    <property type="term" value="F:phosphatidylinositol-4,5-bisphosphate 5-phosphatase activity"/>
    <property type="evidence" value="ECO:0007669"/>
    <property type="project" value="TreeGrafter"/>
</dbReference>
<organism evidence="3 4">
    <name type="scientific">Reticulomyxa filosa</name>
    <dbReference type="NCBI Taxonomy" id="46433"/>
    <lineage>
        <taxon>Eukaryota</taxon>
        <taxon>Sar</taxon>
        <taxon>Rhizaria</taxon>
        <taxon>Retaria</taxon>
        <taxon>Foraminifera</taxon>
        <taxon>Monothalamids</taxon>
        <taxon>Reticulomyxidae</taxon>
        <taxon>Reticulomyxa</taxon>
    </lineage>
</organism>
<name>X6MXD7_RETFI</name>
<dbReference type="EMBL" id="ASPP01016080">
    <property type="protein sequence ID" value="ETO17745.1"/>
    <property type="molecule type" value="Genomic_DNA"/>
</dbReference>
<dbReference type="AlphaFoldDB" id="X6MXD7"/>
<dbReference type="PANTHER" id="PTHR11200:SF297">
    <property type="entry name" value="INOSITOL POLYPHOSPHATE-RELATED PHOSPHATASE DOMAIN-CONTAINING PROTEIN"/>
    <property type="match status" value="1"/>
</dbReference>
<dbReference type="OrthoDB" id="2248459at2759"/>
<gene>
    <name evidence="3" type="ORF">RFI_19571</name>
</gene>
<feature type="domain" description="Inositol polyphosphate-related phosphatase" evidence="2">
    <location>
        <begin position="83"/>
        <end position="156"/>
    </location>
</feature>
<evidence type="ECO:0000313" key="4">
    <source>
        <dbReference type="Proteomes" id="UP000023152"/>
    </source>
</evidence>
<accession>X6MXD7</accession>